<name>A0A7S0ZX73_NOCSC</name>
<keyword evidence="3" id="KW-1015">Disulfide bond</keyword>
<dbReference type="InterPro" id="IPR004886">
    <property type="entry name" value="Glucanosyltransferase"/>
</dbReference>
<gene>
    <name evidence="7" type="ORF">NSCI0253_LOCUS9312</name>
</gene>
<proteinExistence type="inferred from homology"/>
<reference evidence="7" key="1">
    <citation type="submission" date="2021-01" db="EMBL/GenBank/DDBJ databases">
        <authorList>
            <person name="Corre E."/>
            <person name="Pelletier E."/>
            <person name="Niang G."/>
            <person name="Scheremetjew M."/>
            <person name="Finn R."/>
            <person name="Kale V."/>
            <person name="Holt S."/>
            <person name="Cochrane G."/>
            <person name="Meng A."/>
            <person name="Brown T."/>
            <person name="Cohen L."/>
        </authorList>
    </citation>
    <scope>NUCLEOTIDE SEQUENCE</scope>
</reference>
<feature type="chain" id="PRO_5031187570" description="Glycoside hydrolase family 5 domain-containing protein" evidence="6">
    <location>
        <begin position="25"/>
        <end position="460"/>
    </location>
</feature>
<dbReference type="SUPFAM" id="SSF51445">
    <property type="entry name" value="(Trans)glycosidases"/>
    <property type="match status" value="1"/>
</dbReference>
<dbReference type="PANTHER" id="PTHR31468:SF2">
    <property type="entry name" value="1,3-BETA-GLUCANOSYLTRANSFERASE GAS1"/>
    <property type="match status" value="1"/>
</dbReference>
<keyword evidence="2 6" id="KW-0732">Signal</keyword>
<evidence type="ECO:0000256" key="4">
    <source>
        <dbReference type="ARBA" id="ARBA00023180"/>
    </source>
</evidence>
<organism evidence="7">
    <name type="scientific">Noctiluca scintillans</name>
    <name type="common">Sea sparkle</name>
    <name type="synonym">Red tide dinoflagellate</name>
    <dbReference type="NCBI Taxonomy" id="2966"/>
    <lineage>
        <taxon>Eukaryota</taxon>
        <taxon>Sar</taxon>
        <taxon>Alveolata</taxon>
        <taxon>Dinophyceae</taxon>
        <taxon>Noctilucales</taxon>
        <taxon>Noctilucaceae</taxon>
        <taxon>Noctiluca</taxon>
    </lineage>
</organism>
<dbReference type="InterPro" id="IPR017853">
    <property type="entry name" value="GH"/>
</dbReference>
<dbReference type="GO" id="GO:0005886">
    <property type="term" value="C:plasma membrane"/>
    <property type="evidence" value="ECO:0007669"/>
    <property type="project" value="TreeGrafter"/>
</dbReference>
<dbReference type="Gene3D" id="3.20.20.80">
    <property type="entry name" value="Glycosidases"/>
    <property type="match status" value="1"/>
</dbReference>
<accession>A0A7S0ZX73</accession>
<dbReference type="Pfam" id="PF03198">
    <property type="entry name" value="Glyco_hydro_72"/>
    <property type="match status" value="1"/>
</dbReference>
<comment type="similarity">
    <text evidence="1">Belongs to the glycosyl hydrolase 72 family.</text>
</comment>
<evidence type="ECO:0000313" key="7">
    <source>
        <dbReference type="EMBL" id="CAD8834964.1"/>
    </source>
</evidence>
<dbReference type="GO" id="GO:0034411">
    <property type="term" value="P:cell wall (1-&gt;3)-beta-D-glucan biosynthetic process"/>
    <property type="evidence" value="ECO:0007669"/>
    <property type="project" value="TreeGrafter"/>
</dbReference>
<dbReference type="AlphaFoldDB" id="A0A7S0ZX73"/>
<feature type="region of interest" description="Disordered" evidence="5">
    <location>
        <begin position="26"/>
        <end position="53"/>
    </location>
</feature>
<sequence>MDCLRAALAVGIAGIALTLHGCGGGGTPAPSPAPSPAPIPTPTPSPTPPTPPPGWTLNPIVISGQYMYDSLTGEQFYAKGLAFPDVTDSVNSEGNATIDEHVLVLKRIASLGPQINAVRMYTPPKCALAYVQGTRTDNCMIEFMHTADELGIYVLAPGTGTGYGDIPRWADCTPQTANGCYKSGDVLGFGQQMLQAWNFPNTLALVIGNENAINHLEFMPVIKAYARDLKSYMDVCNTNSESPSHGRMRQIPLMFASADTVYNNLGGYEEKSQYLFCGNASVSVDIFGLNNERWCDSSGPAQYKKISTWVADQKFPGPFMHSEEGCSINAYSAGYRDWAQLPNFFKDYTGIQGFFAYTYHGNVNFNMFDSASSTATENDDGHQFFKQLESVGDGPASGQVDVKRPVCATTLYGTKIDLVYDVHEYDTGATGWAPSCPKPVPAWPVKRLGDASLGVNGFSV</sequence>
<dbReference type="EMBL" id="HBFQ01013422">
    <property type="protein sequence ID" value="CAD8834964.1"/>
    <property type="molecule type" value="Transcribed_RNA"/>
</dbReference>
<dbReference type="PANTHER" id="PTHR31468">
    <property type="entry name" value="1,3-BETA-GLUCANOSYLTRANSFERASE GAS1"/>
    <property type="match status" value="1"/>
</dbReference>
<keyword evidence="4" id="KW-0325">Glycoprotein</keyword>
<evidence type="ECO:0000256" key="2">
    <source>
        <dbReference type="ARBA" id="ARBA00022729"/>
    </source>
</evidence>
<evidence type="ECO:0000256" key="5">
    <source>
        <dbReference type="SAM" id="MobiDB-lite"/>
    </source>
</evidence>
<dbReference type="GO" id="GO:0042124">
    <property type="term" value="F:1,3-beta-glucanosyltransferase activity"/>
    <property type="evidence" value="ECO:0007669"/>
    <property type="project" value="TreeGrafter"/>
</dbReference>
<evidence type="ECO:0000256" key="1">
    <source>
        <dbReference type="ARBA" id="ARBA00007528"/>
    </source>
</evidence>
<protein>
    <recommendedName>
        <fullName evidence="8">Glycoside hydrolase family 5 domain-containing protein</fullName>
    </recommendedName>
</protein>
<evidence type="ECO:0000256" key="6">
    <source>
        <dbReference type="SAM" id="SignalP"/>
    </source>
</evidence>
<evidence type="ECO:0000256" key="3">
    <source>
        <dbReference type="ARBA" id="ARBA00023157"/>
    </source>
</evidence>
<feature type="signal peptide" evidence="6">
    <location>
        <begin position="1"/>
        <end position="24"/>
    </location>
</feature>
<feature type="compositionally biased region" description="Pro residues" evidence="5">
    <location>
        <begin position="29"/>
        <end position="53"/>
    </location>
</feature>
<evidence type="ECO:0008006" key="8">
    <source>
        <dbReference type="Google" id="ProtNLM"/>
    </source>
</evidence>